<evidence type="ECO:0000313" key="2">
    <source>
        <dbReference type="Proteomes" id="UP001057452"/>
    </source>
</evidence>
<accession>A0ACB9WPM3</accession>
<name>A0ACB9WPM3_CHAAC</name>
<evidence type="ECO:0000313" key="1">
    <source>
        <dbReference type="EMBL" id="KAI4815668.1"/>
    </source>
</evidence>
<sequence>NSAPAPKEMTSSCSHCAGMLEVVQNLYLLPAPLFFISAEERESVSERIRMLTCHTCLKSTPVIQDFFRLTEHSQPFPMQERGEERG</sequence>
<gene>
    <name evidence="1" type="ORF">KUCAC02_005805</name>
</gene>
<dbReference type="Proteomes" id="UP001057452">
    <property type="component" value="Chromosome 13"/>
</dbReference>
<comment type="caution">
    <text evidence="1">The sequence shown here is derived from an EMBL/GenBank/DDBJ whole genome shotgun (WGS) entry which is preliminary data.</text>
</comment>
<feature type="non-terminal residue" evidence="1">
    <location>
        <position position="1"/>
    </location>
</feature>
<keyword evidence="2" id="KW-1185">Reference proteome</keyword>
<dbReference type="EMBL" id="CM043797">
    <property type="protein sequence ID" value="KAI4815668.1"/>
    <property type="molecule type" value="Genomic_DNA"/>
</dbReference>
<protein>
    <submittedName>
        <fullName evidence="1">Uncharacterized protein</fullName>
    </submittedName>
</protein>
<organism evidence="1 2">
    <name type="scientific">Chaenocephalus aceratus</name>
    <name type="common">Blackfin icefish</name>
    <name type="synonym">Chaenichthys aceratus</name>
    <dbReference type="NCBI Taxonomy" id="36190"/>
    <lineage>
        <taxon>Eukaryota</taxon>
        <taxon>Metazoa</taxon>
        <taxon>Chordata</taxon>
        <taxon>Craniata</taxon>
        <taxon>Vertebrata</taxon>
        <taxon>Euteleostomi</taxon>
        <taxon>Actinopterygii</taxon>
        <taxon>Neopterygii</taxon>
        <taxon>Teleostei</taxon>
        <taxon>Neoteleostei</taxon>
        <taxon>Acanthomorphata</taxon>
        <taxon>Eupercaria</taxon>
        <taxon>Perciformes</taxon>
        <taxon>Notothenioidei</taxon>
        <taxon>Channichthyidae</taxon>
        <taxon>Chaenocephalus</taxon>
    </lineage>
</organism>
<feature type="non-terminal residue" evidence="1">
    <location>
        <position position="86"/>
    </location>
</feature>
<reference evidence="1" key="1">
    <citation type="submission" date="2022-05" db="EMBL/GenBank/DDBJ databases">
        <title>Chromosome-level genome of Chaenocephalus aceratus.</title>
        <authorList>
            <person name="Park H."/>
        </authorList>
    </citation>
    <scope>NUCLEOTIDE SEQUENCE</scope>
    <source>
        <strain evidence="1">KU_202001</strain>
    </source>
</reference>
<proteinExistence type="predicted"/>